<sequence length="208" mass="23425">MAYRLYSSKRNKVAQQAIGDALIELLKELPFAEVTIKLICERAGVSRPTFYRHFDATEDVCGFYAAAIFRDISDELEGSIASSPDRRQLIYRFFQAMQRHHQLFDLLRENHLLAALFGHLWILATQHSMGIAPVDDRKRSAGEQAVGDFTAFITGGVYSLAFVWIMQDMSRDIAEMTDAVLRVSHDASEVLSTLAQPAGRGVREQGER</sequence>
<keyword evidence="3" id="KW-0812">Transmembrane</keyword>
<evidence type="ECO:0000256" key="3">
    <source>
        <dbReference type="SAM" id="Phobius"/>
    </source>
</evidence>
<feature type="domain" description="HTH tetR-type" evidence="4">
    <location>
        <begin position="12"/>
        <end position="72"/>
    </location>
</feature>
<dbReference type="OrthoDB" id="3196926at2"/>
<evidence type="ECO:0000256" key="1">
    <source>
        <dbReference type="ARBA" id="ARBA00023125"/>
    </source>
</evidence>
<dbReference type="InterPro" id="IPR050624">
    <property type="entry name" value="HTH-type_Tx_Regulator"/>
</dbReference>
<feature type="transmembrane region" description="Helical" evidence="3">
    <location>
        <begin position="149"/>
        <end position="166"/>
    </location>
</feature>
<dbReference type="Proteomes" id="UP000006851">
    <property type="component" value="Chromosome"/>
</dbReference>
<dbReference type="InterPro" id="IPR001647">
    <property type="entry name" value="HTH_TetR"/>
</dbReference>
<protein>
    <submittedName>
        <fullName evidence="5">Regulatory protein TetR</fullName>
    </submittedName>
</protein>
<dbReference type="PANTHER" id="PTHR43479:SF11">
    <property type="entry name" value="ACREF_ENVCD OPERON REPRESSOR-RELATED"/>
    <property type="match status" value="1"/>
</dbReference>
<dbReference type="GO" id="GO:0003677">
    <property type="term" value="F:DNA binding"/>
    <property type="evidence" value="ECO:0007669"/>
    <property type="project" value="UniProtKB-UniRule"/>
</dbReference>
<dbReference type="Gene3D" id="1.10.357.10">
    <property type="entry name" value="Tetracycline Repressor, domain 2"/>
    <property type="match status" value="1"/>
</dbReference>
<dbReference type="InterPro" id="IPR009057">
    <property type="entry name" value="Homeodomain-like_sf"/>
</dbReference>
<keyword evidence="3" id="KW-1133">Transmembrane helix</keyword>
<accession>F2NA44</accession>
<name>F2NA44_CORGP</name>
<dbReference type="EMBL" id="CP002628">
    <property type="protein sequence ID" value="AEB06438.1"/>
    <property type="molecule type" value="Genomic_DNA"/>
</dbReference>
<feature type="transmembrane region" description="Helical" evidence="3">
    <location>
        <begin position="112"/>
        <end position="129"/>
    </location>
</feature>
<proteinExistence type="predicted"/>
<dbReference type="KEGG" id="cgo:Corgl_0317"/>
<evidence type="ECO:0000259" key="4">
    <source>
        <dbReference type="PROSITE" id="PS50977"/>
    </source>
</evidence>
<gene>
    <name evidence="5" type="ordered locus">Corgl_0317</name>
</gene>
<dbReference type="SUPFAM" id="SSF46689">
    <property type="entry name" value="Homeodomain-like"/>
    <property type="match status" value="1"/>
</dbReference>
<dbReference type="STRING" id="700015.Corgl_0317"/>
<reference evidence="6" key="1">
    <citation type="journal article" date="2013" name="Stand. Genomic Sci.">
        <title>Complete genome sequence of Coriobacterium glomerans type strain (PW2(T)) from the midgut of Pyrrhocoris apterus L. (red soldier bug).</title>
        <authorList>
            <person name="Stackebrandt E."/>
            <person name="Zeytun A."/>
            <person name="Lapidus A."/>
            <person name="Nolan M."/>
            <person name="Lucas S."/>
            <person name="Hammon N."/>
            <person name="Deshpande S."/>
            <person name="Cheng J.F."/>
            <person name="Tapia R."/>
            <person name="Goodwin L.A."/>
            <person name="Pitluck S."/>
            <person name="Liolios K."/>
            <person name="Pagani I."/>
            <person name="Ivanova N."/>
            <person name="Mavromatis K."/>
            <person name="Mikhailova N."/>
            <person name="Huntemann M."/>
            <person name="Pati A."/>
            <person name="Chen A."/>
            <person name="Palaniappan K."/>
            <person name="Chang Y.J."/>
            <person name="Land M."/>
            <person name="Hauser L."/>
            <person name="Rohde M."/>
            <person name="Pukall R."/>
            <person name="Goker M."/>
            <person name="Detter J.C."/>
            <person name="Woyke T."/>
            <person name="Bristow J."/>
            <person name="Eisen J.A."/>
            <person name="Markowitz V."/>
            <person name="Hugenholtz P."/>
            <person name="Kyrpides N.C."/>
            <person name="Klenk H.P."/>
        </authorList>
    </citation>
    <scope>NUCLEOTIDE SEQUENCE</scope>
    <source>
        <strain evidence="6">ATCC 49209 / DSM 20642 / JCM 10262 / PW2</strain>
    </source>
</reference>
<dbReference type="RefSeq" id="WP_013708181.1">
    <property type="nucleotide sequence ID" value="NC_015389.1"/>
</dbReference>
<evidence type="ECO:0000313" key="6">
    <source>
        <dbReference type="Proteomes" id="UP000006851"/>
    </source>
</evidence>
<feature type="DNA-binding region" description="H-T-H motif" evidence="2">
    <location>
        <begin position="35"/>
        <end position="54"/>
    </location>
</feature>
<evidence type="ECO:0000313" key="5">
    <source>
        <dbReference type="EMBL" id="AEB06438.1"/>
    </source>
</evidence>
<dbReference type="PROSITE" id="PS50977">
    <property type="entry name" value="HTH_TETR_2"/>
    <property type="match status" value="1"/>
</dbReference>
<dbReference type="PANTHER" id="PTHR43479">
    <property type="entry name" value="ACREF/ENVCD OPERON REPRESSOR-RELATED"/>
    <property type="match status" value="1"/>
</dbReference>
<dbReference type="eggNOG" id="COG1309">
    <property type="taxonomic scope" value="Bacteria"/>
</dbReference>
<organism evidence="5 6">
    <name type="scientific">Coriobacterium glomerans (strain ATCC 49209 / DSM 20642 / JCM 10262 / PW2)</name>
    <dbReference type="NCBI Taxonomy" id="700015"/>
    <lineage>
        <taxon>Bacteria</taxon>
        <taxon>Bacillati</taxon>
        <taxon>Actinomycetota</taxon>
        <taxon>Coriobacteriia</taxon>
        <taxon>Coriobacteriales</taxon>
        <taxon>Coriobacteriaceae</taxon>
        <taxon>Coriobacterium</taxon>
    </lineage>
</organism>
<keyword evidence="3" id="KW-0472">Membrane</keyword>
<dbReference type="AlphaFoldDB" id="F2NA44"/>
<dbReference type="Pfam" id="PF00440">
    <property type="entry name" value="TetR_N"/>
    <property type="match status" value="1"/>
</dbReference>
<keyword evidence="1 2" id="KW-0238">DNA-binding</keyword>
<evidence type="ECO:0000256" key="2">
    <source>
        <dbReference type="PROSITE-ProRule" id="PRU00335"/>
    </source>
</evidence>
<dbReference type="HOGENOM" id="CLU_087539_6_0_11"/>
<keyword evidence="6" id="KW-1185">Reference proteome</keyword>